<dbReference type="RefSeq" id="WP_087196180.1">
    <property type="nucleotide sequence ID" value="NZ_PPEL01000002.1"/>
</dbReference>
<reference evidence="8" key="2">
    <citation type="journal article" date="2021" name="PeerJ">
        <title>Extensive microbial diversity within the chicken gut microbiome revealed by metagenomics and culture.</title>
        <authorList>
            <person name="Gilroy R."/>
            <person name="Ravi A."/>
            <person name="Getino M."/>
            <person name="Pursley I."/>
            <person name="Horton D.L."/>
            <person name="Alikhan N.F."/>
            <person name="Baker D."/>
            <person name="Gharbi K."/>
            <person name="Hall N."/>
            <person name="Watson M."/>
            <person name="Adriaenssens E.M."/>
            <person name="Foster-Nyarko E."/>
            <person name="Jarju S."/>
            <person name="Secka A."/>
            <person name="Antonio M."/>
            <person name="Oren A."/>
            <person name="Chaudhuri R.R."/>
            <person name="La Ragione R."/>
            <person name="Hildebrand F."/>
            <person name="Pallen M.J."/>
        </authorList>
    </citation>
    <scope>NUCLEOTIDE SEQUENCE</scope>
    <source>
        <strain evidence="8">USAMLcec12-2067</strain>
    </source>
</reference>
<keyword evidence="5 6" id="KW-0067">ATP-binding</keyword>
<accession>A0A2K2U879</accession>
<reference evidence="9 10" key="1">
    <citation type="journal article" date="2018" name="Int. J. Syst. Evol. Microbiol.">
        <title>Rubneribacter badeniensis gen. nov., sp. nov. and Enteroscipio rubneri gen. nov., sp. nov., new members of the Eggerthellaceae isolated from human faeces.</title>
        <authorList>
            <person name="Danylec N."/>
            <person name="Gobl A."/>
            <person name="Stoll D.A."/>
            <person name="Hetzer B."/>
            <person name="Kulling S.E."/>
            <person name="Huch M."/>
        </authorList>
    </citation>
    <scope>NUCLEOTIDE SEQUENCE [LARGE SCALE GENOMIC DNA]</scope>
    <source>
        <strain evidence="9 10">ResAG-85</strain>
    </source>
</reference>
<protein>
    <recommendedName>
        <fullName evidence="6">Acetate kinase</fullName>
        <ecNumber evidence="6">2.7.2.1</ecNumber>
    </recommendedName>
    <alternativeName>
        <fullName evidence="6">Acetokinase</fullName>
    </alternativeName>
</protein>
<feature type="binding site" evidence="6">
    <location>
        <begin position="207"/>
        <end position="211"/>
    </location>
    <ligand>
        <name>ATP</name>
        <dbReference type="ChEBI" id="CHEBI:30616"/>
    </ligand>
</feature>
<dbReference type="PIRSF" id="PIRSF000722">
    <property type="entry name" value="Acetate_prop_kin"/>
    <property type="match status" value="1"/>
</dbReference>
<evidence type="ECO:0000313" key="10">
    <source>
        <dbReference type="Proteomes" id="UP000236488"/>
    </source>
</evidence>
<feature type="site" description="Transition state stabilizer" evidence="6">
    <location>
        <position position="240"/>
    </location>
</feature>
<dbReference type="PANTHER" id="PTHR21060:SF15">
    <property type="entry name" value="ACETATE KINASE-RELATED"/>
    <property type="match status" value="1"/>
</dbReference>
<comment type="subunit">
    <text evidence="6">Homodimer.</text>
</comment>
<dbReference type="InterPro" id="IPR023865">
    <property type="entry name" value="Aliphatic_acid_kinase_CS"/>
</dbReference>
<comment type="cofactor">
    <cofactor evidence="6">
        <name>Mg(2+)</name>
        <dbReference type="ChEBI" id="CHEBI:18420"/>
    </cofactor>
    <cofactor evidence="6">
        <name>Mn(2+)</name>
        <dbReference type="ChEBI" id="CHEBI:29035"/>
    </cofactor>
    <text evidence="6">Mg(2+). Can also accept Mn(2+).</text>
</comment>
<comment type="caution">
    <text evidence="9">The sequence shown here is derived from an EMBL/GenBank/DDBJ whole genome shotgun (WGS) entry which is preliminary data.</text>
</comment>
<keyword evidence="3 6" id="KW-0547">Nucleotide-binding</keyword>
<dbReference type="InterPro" id="IPR000890">
    <property type="entry name" value="Aliphatic_acid_kin_short-chain"/>
</dbReference>
<dbReference type="Proteomes" id="UP000789325">
    <property type="component" value="Unassembled WGS sequence"/>
</dbReference>
<keyword evidence="6" id="KW-0963">Cytoplasm</keyword>
<feature type="active site" description="Proton donor/acceptor" evidence="6">
    <location>
        <position position="147"/>
    </location>
</feature>
<dbReference type="UniPathway" id="UPA00340">
    <property type="reaction ID" value="UER00458"/>
</dbReference>
<feature type="binding site" evidence="6">
    <location>
        <begin position="330"/>
        <end position="334"/>
    </location>
    <ligand>
        <name>ATP</name>
        <dbReference type="ChEBI" id="CHEBI:30616"/>
    </ligand>
</feature>
<keyword evidence="6" id="KW-0479">Metal-binding</keyword>
<dbReference type="GO" id="GO:0005524">
    <property type="term" value="F:ATP binding"/>
    <property type="evidence" value="ECO:0007669"/>
    <property type="project" value="UniProtKB-KW"/>
</dbReference>
<evidence type="ECO:0000256" key="3">
    <source>
        <dbReference type="ARBA" id="ARBA00022741"/>
    </source>
</evidence>
<dbReference type="PROSITE" id="PS01076">
    <property type="entry name" value="ACETATE_KINASE_2"/>
    <property type="match status" value="1"/>
</dbReference>
<gene>
    <name evidence="6" type="primary">ackA</name>
    <name evidence="9" type="ORF">C2L80_01135</name>
    <name evidence="8" type="ORF">K8V16_02675</name>
</gene>
<dbReference type="SUPFAM" id="SSF53067">
    <property type="entry name" value="Actin-like ATPase domain"/>
    <property type="match status" value="2"/>
</dbReference>
<feature type="binding site" evidence="6">
    <location>
        <position position="90"/>
    </location>
    <ligand>
        <name>substrate</name>
    </ligand>
</feature>
<dbReference type="EMBL" id="DYZL01000043">
    <property type="protein sequence ID" value="HJH42676.1"/>
    <property type="molecule type" value="Genomic_DNA"/>
</dbReference>
<evidence type="ECO:0000256" key="2">
    <source>
        <dbReference type="ARBA" id="ARBA00022679"/>
    </source>
</evidence>
<keyword evidence="10" id="KW-1185">Reference proteome</keyword>
<feature type="binding site" evidence="6">
    <location>
        <position position="7"/>
    </location>
    <ligand>
        <name>Mg(2+)</name>
        <dbReference type="ChEBI" id="CHEBI:18420"/>
    </ligand>
</feature>
<evidence type="ECO:0000313" key="8">
    <source>
        <dbReference type="EMBL" id="HJH42676.1"/>
    </source>
</evidence>
<dbReference type="NCBIfam" id="TIGR00016">
    <property type="entry name" value="ackA"/>
    <property type="match status" value="1"/>
</dbReference>
<sequence length="413" mass="44936">MNVLVINAGSSSLKYQLVNVERHELLAKGICERVGSAEAFHKHGLDENEQVIDAKMADHDDAMALVLESLTSGPAKAIDSLAEIDAVGHRIVQGGKYFDRSVLIDDDVIAKIDELAELAPLHNKAALMGIHACLKHMPDVPMVAVFDTSFFQTLPPKAYMYPLPYELYEKYAIRKYGAHGTSHRYISERAAAVLDEPLEDLKLITCHLGNGCSMSAIDHGVAVDTSMGLTPLDGLMMGTRCGAIDPAIVPFVMEHENLTPSEVNDLMNKKSGLLGISGISNDLRSVRDASERGDERAQLAYDMYSNSVKKHIGSYIAVMGGVDAIVLTAGVGENCEKMRRMIFAGLQPLGIILDEEKNRQRGFEREISTDSSPVKIIIIPTNEEYMIARDTYEIVHEKVGVAGGVLGEGSVLA</sequence>
<dbReference type="Pfam" id="PF00871">
    <property type="entry name" value="Acetate_kinase"/>
    <property type="match status" value="1"/>
</dbReference>
<dbReference type="PROSITE" id="PS01075">
    <property type="entry name" value="ACETATE_KINASE_1"/>
    <property type="match status" value="1"/>
</dbReference>
<comment type="similarity">
    <text evidence="1 6 7">Belongs to the acetokinase family.</text>
</comment>
<comment type="function">
    <text evidence="6">Catalyzes the formation of acetyl phosphate from acetate and ATP. Can also catalyze the reverse reaction.</text>
</comment>
<evidence type="ECO:0000313" key="9">
    <source>
        <dbReference type="EMBL" id="PNV66527.1"/>
    </source>
</evidence>
<feature type="binding site" evidence="6">
    <location>
        <position position="14"/>
    </location>
    <ligand>
        <name>ATP</name>
        <dbReference type="ChEBI" id="CHEBI:30616"/>
    </ligand>
</feature>
<dbReference type="CDD" id="cd24010">
    <property type="entry name" value="ASKHA_NBD_AcK_PK"/>
    <property type="match status" value="1"/>
</dbReference>
<dbReference type="PRINTS" id="PR00471">
    <property type="entry name" value="ACETATEKNASE"/>
</dbReference>
<dbReference type="GO" id="GO:0008776">
    <property type="term" value="F:acetate kinase activity"/>
    <property type="evidence" value="ECO:0007669"/>
    <property type="project" value="UniProtKB-UniRule"/>
</dbReference>
<keyword evidence="2 6" id="KW-0808">Transferase</keyword>
<evidence type="ECO:0000256" key="5">
    <source>
        <dbReference type="ARBA" id="ARBA00022840"/>
    </source>
</evidence>
<evidence type="ECO:0000256" key="7">
    <source>
        <dbReference type="RuleBase" id="RU003835"/>
    </source>
</evidence>
<dbReference type="GO" id="GO:0000287">
    <property type="term" value="F:magnesium ion binding"/>
    <property type="evidence" value="ECO:0007669"/>
    <property type="project" value="UniProtKB-UniRule"/>
</dbReference>
<dbReference type="Proteomes" id="UP000236488">
    <property type="component" value="Unassembled WGS sequence"/>
</dbReference>
<dbReference type="PANTHER" id="PTHR21060">
    <property type="entry name" value="ACETATE KINASE"/>
    <property type="match status" value="1"/>
</dbReference>
<evidence type="ECO:0000256" key="4">
    <source>
        <dbReference type="ARBA" id="ARBA00022777"/>
    </source>
</evidence>
<comment type="pathway">
    <text evidence="6">Metabolic intermediate biosynthesis; acetyl-CoA biosynthesis; acetyl-CoA from acetate: step 1/2.</text>
</comment>
<comment type="catalytic activity">
    <reaction evidence="6">
        <text>acetate + ATP = acetyl phosphate + ADP</text>
        <dbReference type="Rhea" id="RHEA:11352"/>
        <dbReference type="ChEBI" id="CHEBI:22191"/>
        <dbReference type="ChEBI" id="CHEBI:30089"/>
        <dbReference type="ChEBI" id="CHEBI:30616"/>
        <dbReference type="ChEBI" id="CHEBI:456216"/>
        <dbReference type="EC" id="2.7.2.1"/>
    </reaction>
</comment>
<dbReference type="Gene3D" id="3.30.420.40">
    <property type="match status" value="2"/>
</dbReference>
<proteinExistence type="inferred from homology"/>
<evidence type="ECO:0000256" key="6">
    <source>
        <dbReference type="HAMAP-Rule" id="MF_00020"/>
    </source>
</evidence>
<dbReference type="AlphaFoldDB" id="A0A2K2U879"/>
<feature type="site" description="Transition state stabilizer" evidence="6">
    <location>
        <position position="179"/>
    </location>
</feature>
<dbReference type="EMBL" id="PPEL01000002">
    <property type="protein sequence ID" value="PNV66527.1"/>
    <property type="molecule type" value="Genomic_DNA"/>
</dbReference>
<keyword evidence="6" id="KW-0460">Magnesium</keyword>
<organism evidence="9 10">
    <name type="scientific">Rubneribacter badeniensis</name>
    <dbReference type="NCBI Taxonomy" id="2070688"/>
    <lineage>
        <taxon>Bacteria</taxon>
        <taxon>Bacillati</taxon>
        <taxon>Actinomycetota</taxon>
        <taxon>Coriobacteriia</taxon>
        <taxon>Eggerthellales</taxon>
        <taxon>Eggerthellaceae</taxon>
        <taxon>Rubneribacter</taxon>
    </lineage>
</organism>
<dbReference type="GO" id="GO:0005737">
    <property type="term" value="C:cytoplasm"/>
    <property type="evidence" value="ECO:0007669"/>
    <property type="project" value="UniProtKB-SubCell"/>
</dbReference>
<dbReference type="GO" id="GO:0006083">
    <property type="term" value="P:acetate metabolic process"/>
    <property type="evidence" value="ECO:0007669"/>
    <property type="project" value="TreeGrafter"/>
</dbReference>
<comment type="subcellular location">
    <subcellularLocation>
        <location evidence="6">Cytoplasm</location>
    </subcellularLocation>
</comment>
<feature type="binding site" evidence="6">
    <location>
        <position position="383"/>
    </location>
    <ligand>
        <name>Mg(2+)</name>
        <dbReference type="ChEBI" id="CHEBI:18420"/>
    </ligand>
</feature>
<name>A0A2K2U879_9ACTN</name>
<keyword evidence="4 6" id="KW-0418">Kinase</keyword>
<evidence type="ECO:0000256" key="1">
    <source>
        <dbReference type="ARBA" id="ARBA00008748"/>
    </source>
</evidence>
<dbReference type="EC" id="2.7.2.1" evidence="6"/>
<dbReference type="InterPro" id="IPR004372">
    <property type="entry name" value="Ac/propionate_kinase"/>
</dbReference>
<reference evidence="8" key="3">
    <citation type="submission" date="2021-09" db="EMBL/GenBank/DDBJ databases">
        <authorList>
            <person name="Gilroy R."/>
        </authorList>
    </citation>
    <scope>NUCLEOTIDE SEQUENCE</scope>
    <source>
        <strain evidence="8">USAMLcec12-2067</strain>
    </source>
</reference>
<dbReference type="GO" id="GO:0006085">
    <property type="term" value="P:acetyl-CoA biosynthetic process"/>
    <property type="evidence" value="ECO:0007669"/>
    <property type="project" value="UniProtKB-UniRule"/>
</dbReference>
<dbReference type="InterPro" id="IPR043129">
    <property type="entry name" value="ATPase_NBD"/>
</dbReference>
<dbReference type="HAMAP" id="MF_00020">
    <property type="entry name" value="Acetate_kinase"/>
    <property type="match status" value="1"/>
</dbReference>
<feature type="binding site" evidence="6">
    <location>
        <begin position="282"/>
        <end position="284"/>
    </location>
    <ligand>
        <name>ATP</name>
        <dbReference type="ChEBI" id="CHEBI:30616"/>
    </ligand>
</feature>